<sequence>MSRAGLTLFLLLIFNIGLTLCAPISDRSSRSSLVERYDDEATLDVRDFHPKPDPKLDHFSWMQREYDHHSRSDVRDSGELEGTQTKRDGLGEDTLCGRSIWGKIKKGIRKVTKSIKKGIHTVQSGVRKVGRTIKKGVRTVGRTIKKNIGKVAKIGLRVVATAATAVSKVAKFVPGIGTGIGLALNGVAMGANAAANKLHVRLGGLDKAFNVAMNPLGALGKGGNVASTVGSMFL</sequence>
<evidence type="ECO:0000313" key="2">
    <source>
        <dbReference type="EMBL" id="KDR70717.1"/>
    </source>
</evidence>
<keyword evidence="3" id="KW-1185">Reference proteome</keyword>
<keyword evidence="1" id="KW-0732">Signal</keyword>
<dbReference type="HOGENOM" id="CLU_071335_0_0_1"/>
<reference evidence="3" key="1">
    <citation type="journal article" date="2014" name="Proc. Natl. Acad. Sci. U.S.A.">
        <title>Extensive sampling of basidiomycete genomes demonstrates inadequacy of the white-rot/brown-rot paradigm for wood decay fungi.</title>
        <authorList>
            <person name="Riley R."/>
            <person name="Salamov A.A."/>
            <person name="Brown D.W."/>
            <person name="Nagy L.G."/>
            <person name="Floudas D."/>
            <person name="Held B.W."/>
            <person name="Levasseur A."/>
            <person name="Lombard V."/>
            <person name="Morin E."/>
            <person name="Otillar R."/>
            <person name="Lindquist E.A."/>
            <person name="Sun H."/>
            <person name="LaButti K.M."/>
            <person name="Schmutz J."/>
            <person name="Jabbour D."/>
            <person name="Luo H."/>
            <person name="Baker S.E."/>
            <person name="Pisabarro A.G."/>
            <person name="Walton J.D."/>
            <person name="Blanchette R.A."/>
            <person name="Henrissat B."/>
            <person name="Martin F."/>
            <person name="Cullen D."/>
            <person name="Hibbett D.S."/>
            <person name="Grigoriev I.V."/>
        </authorList>
    </citation>
    <scope>NUCLEOTIDE SEQUENCE [LARGE SCALE GENOMIC DNA]</scope>
    <source>
        <strain evidence="3">CBS 339.88</strain>
    </source>
</reference>
<dbReference type="AlphaFoldDB" id="A0A067SL12"/>
<organism evidence="2 3">
    <name type="scientific">Galerina marginata (strain CBS 339.88)</name>
    <dbReference type="NCBI Taxonomy" id="685588"/>
    <lineage>
        <taxon>Eukaryota</taxon>
        <taxon>Fungi</taxon>
        <taxon>Dikarya</taxon>
        <taxon>Basidiomycota</taxon>
        <taxon>Agaricomycotina</taxon>
        <taxon>Agaricomycetes</taxon>
        <taxon>Agaricomycetidae</taxon>
        <taxon>Agaricales</taxon>
        <taxon>Agaricineae</taxon>
        <taxon>Strophariaceae</taxon>
        <taxon>Galerina</taxon>
    </lineage>
</organism>
<protein>
    <submittedName>
        <fullName evidence="2">Uncharacterized protein</fullName>
    </submittedName>
</protein>
<dbReference type="Proteomes" id="UP000027222">
    <property type="component" value="Unassembled WGS sequence"/>
</dbReference>
<evidence type="ECO:0000256" key="1">
    <source>
        <dbReference type="SAM" id="SignalP"/>
    </source>
</evidence>
<gene>
    <name evidence="2" type="ORF">GALMADRAFT_230005</name>
</gene>
<accession>A0A067SL12</accession>
<feature type="signal peptide" evidence="1">
    <location>
        <begin position="1"/>
        <end position="21"/>
    </location>
</feature>
<name>A0A067SL12_GALM3</name>
<evidence type="ECO:0000313" key="3">
    <source>
        <dbReference type="Proteomes" id="UP000027222"/>
    </source>
</evidence>
<feature type="chain" id="PRO_5001645958" evidence="1">
    <location>
        <begin position="22"/>
        <end position="234"/>
    </location>
</feature>
<dbReference type="EMBL" id="KL142396">
    <property type="protein sequence ID" value="KDR70717.1"/>
    <property type="molecule type" value="Genomic_DNA"/>
</dbReference>
<proteinExistence type="predicted"/>